<dbReference type="OrthoDB" id="5637187at2"/>
<name>A0A0W0V885_9GAMM</name>
<evidence type="ECO:0000313" key="2">
    <source>
        <dbReference type="Proteomes" id="UP000055035"/>
    </source>
</evidence>
<dbReference type="PATRIC" id="fig|456.5.peg.408"/>
<evidence type="ECO:0000313" key="1">
    <source>
        <dbReference type="EMBL" id="KTD16077.1"/>
    </source>
</evidence>
<gene>
    <name evidence="1" type="ORF">Ljor_0383</name>
</gene>
<keyword evidence="2" id="KW-1185">Reference proteome</keyword>
<reference evidence="1 2" key="1">
    <citation type="submission" date="2015-11" db="EMBL/GenBank/DDBJ databases">
        <title>Genomic analysis of 38 Legionella species identifies large and diverse effector repertoires.</title>
        <authorList>
            <person name="Burstein D."/>
            <person name="Amaro F."/>
            <person name="Zusman T."/>
            <person name="Lifshitz Z."/>
            <person name="Cohen O."/>
            <person name="Gilbert J.A."/>
            <person name="Pupko T."/>
            <person name="Shuman H.A."/>
            <person name="Segal G."/>
        </authorList>
    </citation>
    <scope>NUCLEOTIDE SEQUENCE [LARGE SCALE GENOMIC DNA]</scope>
    <source>
        <strain evidence="1 2">BL-540</strain>
    </source>
</reference>
<evidence type="ECO:0008006" key="3">
    <source>
        <dbReference type="Google" id="ProtNLM"/>
    </source>
</evidence>
<organism evidence="1 2">
    <name type="scientific">Legionella jordanis</name>
    <dbReference type="NCBI Taxonomy" id="456"/>
    <lineage>
        <taxon>Bacteria</taxon>
        <taxon>Pseudomonadati</taxon>
        <taxon>Pseudomonadota</taxon>
        <taxon>Gammaproteobacteria</taxon>
        <taxon>Legionellales</taxon>
        <taxon>Legionellaceae</taxon>
        <taxon>Legionella</taxon>
    </lineage>
</organism>
<proteinExistence type="predicted"/>
<dbReference type="AlphaFoldDB" id="A0A0W0V885"/>
<dbReference type="EMBL" id="LNYJ01000011">
    <property type="protein sequence ID" value="KTD16077.1"/>
    <property type="molecule type" value="Genomic_DNA"/>
</dbReference>
<dbReference type="STRING" id="456.Ljor_0383"/>
<comment type="caution">
    <text evidence="1">The sequence shown here is derived from an EMBL/GenBank/DDBJ whole genome shotgun (WGS) entry which is preliminary data.</text>
</comment>
<dbReference type="RefSeq" id="WP_058469961.1">
    <property type="nucleotide sequence ID" value="NZ_CAAAIC010000007.1"/>
</dbReference>
<sequence>MNIVDALIFVSRDISEAIWYCRRRRFIKEVAPLIIFWSDRFFLNWQNLQELGKERHLLLKESDLERYRHYFYKKQFQKLQPSMEDLTAPLTIKVHKKIKGTWLFLYTDAKGIVHDFYFSNTKNFEAPRAFFNHSLASNGLPQLVNLQIANNKRLAEKLNVKSHLDDMDFI</sequence>
<dbReference type="Proteomes" id="UP000055035">
    <property type="component" value="Unassembled WGS sequence"/>
</dbReference>
<protein>
    <recommendedName>
        <fullName evidence="3">Transposase</fullName>
    </recommendedName>
</protein>
<accession>A0A0W0V885</accession>